<dbReference type="STRING" id="1238425.J07HQW2_00410"/>
<name>U1PNX2_9EURY</name>
<dbReference type="EMBL" id="KE356561">
    <property type="protein sequence ID" value="ERG93976.1"/>
    <property type="molecule type" value="Genomic_DNA"/>
</dbReference>
<organism evidence="1 2">
    <name type="scientific">Haloquadratum walsbyi J07HQW2</name>
    <dbReference type="NCBI Taxonomy" id="1238425"/>
    <lineage>
        <taxon>Archaea</taxon>
        <taxon>Methanobacteriati</taxon>
        <taxon>Methanobacteriota</taxon>
        <taxon>Stenosarchaea group</taxon>
        <taxon>Halobacteria</taxon>
        <taxon>Halobacteriales</taxon>
        <taxon>Haloferacaceae</taxon>
        <taxon>Haloquadratum</taxon>
    </lineage>
</organism>
<evidence type="ECO:0000313" key="1">
    <source>
        <dbReference type="EMBL" id="ERG93976.1"/>
    </source>
</evidence>
<reference evidence="1 2" key="1">
    <citation type="journal article" date="2013" name="PLoS ONE">
        <title>Assembly-driven community genomics of a hypersaline microbial ecosystem.</title>
        <authorList>
            <person name="Podell S."/>
            <person name="Ugalde J.A."/>
            <person name="Narasingarao P."/>
            <person name="Banfield J.F."/>
            <person name="Heidelberg K.B."/>
            <person name="Allen E.E."/>
        </authorList>
    </citation>
    <scope>NUCLEOTIDE SEQUENCE [LARGE SCALE GENOMIC DNA]</scope>
    <source>
        <strain evidence="2">J07HQW2</strain>
    </source>
</reference>
<evidence type="ECO:0000313" key="2">
    <source>
        <dbReference type="Proteomes" id="UP000030710"/>
    </source>
</evidence>
<sequence>MQLGDMNCPDCNNPMETVGEINVYTRYFCYICVYRRDYLTESL</sequence>
<dbReference type="Proteomes" id="UP000030710">
    <property type="component" value="Unassembled WGS sequence"/>
</dbReference>
<proteinExistence type="predicted"/>
<gene>
    <name evidence="1" type="ORF">J07HQW2_00410</name>
</gene>
<dbReference type="HOGENOM" id="CLU_3227757_0_0_2"/>
<accession>U1PNX2</accession>
<dbReference type="AlphaFoldDB" id="U1PNX2"/>
<protein>
    <submittedName>
        <fullName evidence="1">Uncharacterized protein</fullName>
    </submittedName>
</protein>